<dbReference type="InterPro" id="IPR029063">
    <property type="entry name" value="SAM-dependent_MTases_sf"/>
</dbReference>
<sequence length="224" mass="24542">MPDKTASRFDSEAATWDSNPTTVRSSALFFDAIKARFPQLARGAEKKKRALEIGCGTGLLSVHLAPLLDEYLCFDPSQGMIDVLESKIPSLPSGTHLKAFKELLTEPDSPSLGGKGVDYAFSHLTLHHIPDMQSSIDCLAATLNPGGFLIMSDFEHSPTSELFHPKHKHHDVERHGVVGDEIRGMMEKAGLKGVKVEHSFDLPKSVEGGSERDFAFLICMGRKQ</sequence>
<evidence type="ECO:0000256" key="1">
    <source>
        <dbReference type="ARBA" id="ARBA00022679"/>
    </source>
</evidence>
<dbReference type="Proteomes" id="UP000245942">
    <property type="component" value="Unassembled WGS sequence"/>
</dbReference>
<dbReference type="PANTHER" id="PTHR43861">
    <property type="entry name" value="TRANS-ACONITATE 2-METHYLTRANSFERASE-RELATED"/>
    <property type="match status" value="1"/>
</dbReference>
<dbReference type="OrthoDB" id="3647at2759"/>
<keyword evidence="2" id="KW-0489">Methyltransferase</keyword>
<evidence type="ECO:0000313" key="3">
    <source>
        <dbReference type="Proteomes" id="UP000245942"/>
    </source>
</evidence>
<name>A0A316UDY8_9BASI</name>
<dbReference type="STRING" id="1684307.A0A316UDY8"/>
<organism evidence="2 3">
    <name type="scientific">Pseudomicrostroma glucosiphilum</name>
    <dbReference type="NCBI Taxonomy" id="1684307"/>
    <lineage>
        <taxon>Eukaryota</taxon>
        <taxon>Fungi</taxon>
        <taxon>Dikarya</taxon>
        <taxon>Basidiomycota</taxon>
        <taxon>Ustilaginomycotina</taxon>
        <taxon>Exobasidiomycetes</taxon>
        <taxon>Microstromatales</taxon>
        <taxon>Microstromatales incertae sedis</taxon>
        <taxon>Pseudomicrostroma</taxon>
    </lineage>
</organism>
<reference evidence="2 3" key="1">
    <citation type="journal article" date="2018" name="Mol. Biol. Evol.">
        <title>Broad Genomic Sampling Reveals a Smut Pathogenic Ancestry of the Fungal Clade Ustilaginomycotina.</title>
        <authorList>
            <person name="Kijpornyongpan T."/>
            <person name="Mondo S.J."/>
            <person name="Barry K."/>
            <person name="Sandor L."/>
            <person name="Lee J."/>
            <person name="Lipzen A."/>
            <person name="Pangilinan J."/>
            <person name="LaButti K."/>
            <person name="Hainaut M."/>
            <person name="Henrissat B."/>
            <person name="Grigoriev I.V."/>
            <person name="Spatafora J.W."/>
            <person name="Aime M.C."/>
        </authorList>
    </citation>
    <scope>NUCLEOTIDE SEQUENCE [LARGE SCALE GENOMIC DNA]</scope>
    <source>
        <strain evidence="2 3">MCA 4718</strain>
    </source>
</reference>
<keyword evidence="1 2" id="KW-0808">Transferase</keyword>
<dbReference type="RefSeq" id="XP_025350234.1">
    <property type="nucleotide sequence ID" value="XM_025494074.1"/>
</dbReference>
<evidence type="ECO:0000313" key="2">
    <source>
        <dbReference type="EMBL" id="PWN23074.1"/>
    </source>
</evidence>
<dbReference type="GeneID" id="37015808"/>
<dbReference type="SUPFAM" id="SSF53335">
    <property type="entry name" value="S-adenosyl-L-methionine-dependent methyltransferases"/>
    <property type="match status" value="1"/>
</dbReference>
<dbReference type="GO" id="GO:0008168">
    <property type="term" value="F:methyltransferase activity"/>
    <property type="evidence" value="ECO:0007669"/>
    <property type="project" value="UniProtKB-KW"/>
</dbReference>
<proteinExistence type="predicted"/>
<dbReference type="CDD" id="cd02440">
    <property type="entry name" value="AdoMet_MTases"/>
    <property type="match status" value="1"/>
</dbReference>
<dbReference type="AlphaFoldDB" id="A0A316UDY8"/>
<accession>A0A316UDY8</accession>
<dbReference type="Gene3D" id="3.40.50.150">
    <property type="entry name" value="Vaccinia Virus protein VP39"/>
    <property type="match status" value="1"/>
</dbReference>
<dbReference type="Pfam" id="PF13489">
    <property type="entry name" value="Methyltransf_23"/>
    <property type="match status" value="1"/>
</dbReference>
<protein>
    <submittedName>
        <fullName evidence="2">S-adenosyl-L-methionine-dependent methyltransferase</fullName>
    </submittedName>
</protein>
<gene>
    <name evidence="2" type="ORF">BCV69DRAFT_297030</name>
</gene>
<dbReference type="EMBL" id="KZ819322">
    <property type="protein sequence ID" value="PWN23074.1"/>
    <property type="molecule type" value="Genomic_DNA"/>
</dbReference>
<keyword evidence="3" id="KW-1185">Reference proteome</keyword>
<dbReference type="PANTHER" id="PTHR43861:SF3">
    <property type="entry name" value="PUTATIVE (AFU_ORTHOLOGUE AFUA_2G14390)-RELATED"/>
    <property type="match status" value="1"/>
</dbReference>
<dbReference type="GO" id="GO:0032259">
    <property type="term" value="P:methylation"/>
    <property type="evidence" value="ECO:0007669"/>
    <property type="project" value="UniProtKB-KW"/>
</dbReference>